<accession>A0A9W9TJF3</accession>
<reference evidence="1" key="1">
    <citation type="submission" date="2022-11" db="EMBL/GenBank/DDBJ databases">
        <authorList>
            <person name="Petersen C."/>
        </authorList>
    </citation>
    <scope>NUCLEOTIDE SEQUENCE</scope>
    <source>
        <strain evidence="1">IBT 19713</strain>
    </source>
</reference>
<comment type="caution">
    <text evidence="1">The sequence shown here is derived from an EMBL/GenBank/DDBJ whole genome shotgun (WGS) entry which is preliminary data.</text>
</comment>
<proteinExistence type="predicted"/>
<evidence type="ECO:0000313" key="2">
    <source>
        <dbReference type="Proteomes" id="UP001150941"/>
    </source>
</evidence>
<reference evidence="1" key="2">
    <citation type="journal article" date="2023" name="IMA Fungus">
        <title>Comparative genomic study of the Penicillium genus elucidates a diverse pangenome and 15 lateral gene transfer events.</title>
        <authorList>
            <person name="Petersen C."/>
            <person name="Sorensen T."/>
            <person name="Nielsen M.R."/>
            <person name="Sondergaard T.E."/>
            <person name="Sorensen J.L."/>
            <person name="Fitzpatrick D.A."/>
            <person name="Frisvad J.C."/>
            <person name="Nielsen K.L."/>
        </authorList>
    </citation>
    <scope>NUCLEOTIDE SEQUENCE</scope>
    <source>
        <strain evidence="1">IBT 19713</strain>
    </source>
</reference>
<dbReference type="Proteomes" id="UP001150941">
    <property type="component" value="Unassembled WGS sequence"/>
</dbReference>
<dbReference type="AlphaFoldDB" id="A0A9W9TJF3"/>
<dbReference type="EMBL" id="JAPQKS010000006">
    <property type="protein sequence ID" value="KAJ5223445.1"/>
    <property type="molecule type" value="Genomic_DNA"/>
</dbReference>
<organism evidence="1 2">
    <name type="scientific">Penicillium chermesinum</name>
    <dbReference type="NCBI Taxonomy" id="63820"/>
    <lineage>
        <taxon>Eukaryota</taxon>
        <taxon>Fungi</taxon>
        <taxon>Dikarya</taxon>
        <taxon>Ascomycota</taxon>
        <taxon>Pezizomycotina</taxon>
        <taxon>Eurotiomycetes</taxon>
        <taxon>Eurotiomycetidae</taxon>
        <taxon>Eurotiales</taxon>
        <taxon>Aspergillaceae</taxon>
        <taxon>Penicillium</taxon>
    </lineage>
</organism>
<dbReference type="RefSeq" id="XP_058327628.1">
    <property type="nucleotide sequence ID" value="XM_058477283.1"/>
</dbReference>
<gene>
    <name evidence="1" type="ORF">N7468_007987</name>
</gene>
<sequence>MSIESPPASLTFLLTARNQSSQGQMHNRNLQYARTRGGRTMSALTATYQSGGRACNDQNPAHHVHRISTSKLQTTRFVPPAQARVVD</sequence>
<keyword evidence="2" id="KW-1185">Reference proteome</keyword>
<name>A0A9W9TJF3_9EURO</name>
<protein>
    <submittedName>
        <fullName evidence="1">Uncharacterized protein</fullName>
    </submittedName>
</protein>
<evidence type="ECO:0000313" key="1">
    <source>
        <dbReference type="EMBL" id="KAJ5223445.1"/>
    </source>
</evidence>
<dbReference type="GeneID" id="83204586"/>